<proteinExistence type="predicted"/>
<keyword evidence="4 5" id="KW-0472">Membrane</keyword>
<name>A0ABV8LZ67_9ACTN</name>
<dbReference type="RefSeq" id="WP_253762978.1">
    <property type="nucleotide sequence ID" value="NZ_JAMZDZ010000001.1"/>
</dbReference>
<organism evidence="7 8">
    <name type="scientific">Hamadaea flava</name>
    <dbReference type="NCBI Taxonomy" id="1742688"/>
    <lineage>
        <taxon>Bacteria</taxon>
        <taxon>Bacillati</taxon>
        <taxon>Actinomycetota</taxon>
        <taxon>Actinomycetes</taxon>
        <taxon>Micromonosporales</taxon>
        <taxon>Micromonosporaceae</taxon>
        <taxon>Hamadaea</taxon>
    </lineage>
</organism>
<feature type="domain" description="DUF1232" evidence="6">
    <location>
        <begin position="61"/>
        <end position="97"/>
    </location>
</feature>
<sequence length="129" mass="14152">MRDWLIGLGVAIAVVIASWGVLILLAKRLPPGVLRDLAAFIPDCVTTVRRLRKDPRVPRKAKIAIVFAGIWVASPIDLIPEFIPVIGPLDDIIVVALCLRYAGRQVPRDVLLAAWPGEPRLIERLLGPV</sequence>
<evidence type="ECO:0000256" key="5">
    <source>
        <dbReference type="SAM" id="Phobius"/>
    </source>
</evidence>
<dbReference type="InterPro" id="IPR010652">
    <property type="entry name" value="DUF1232"/>
</dbReference>
<keyword evidence="2 5" id="KW-0812">Transmembrane</keyword>
<evidence type="ECO:0000256" key="2">
    <source>
        <dbReference type="ARBA" id="ARBA00022692"/>
    </source>
</evidence>
<comment type="caution">
    <text evidence="7">The sequence shown here is derived from an EMBL/GenBank/DDBJ whole genome shotgun (WGS) entry which is preliminary data.</text>
</comment>
<keyword evidence="3 5" id="KW-1133">Transmembrane helix</keyword>
<evidence type="ECO:0000256" key="3">
    <source>
        <dbReference type="ARBA" id="ARBA00022989"/>
    </source>
</evidence>
<evidence type="ECO:0000313" key="8">
    <source>
        <dbReference type="Proteomes" id="UP001595816"/>
    </source>
</evidence>
<reference evidence="8" key="1">
    <citation type="journal article" date="2019" name="Int. J. Syst. Evol. Microbiol.">
        <title>The Global Catalogue of Microorganisms (GCM) 10K type strain sequencing project: providing services to taxonomists for standard genome sequencing and annotation.</title>
        <authorList>
            <consortium name="The Broad Institute Genomics Platform"/>
            <consortium name="The Broad Institute Genome Sequencing Center for Infectious Disease"/>
            <person name="Wu L."/>
            <person name="Ma J."/>
        </authorList>
    </citation>
    <scope>NUCLEOTIDE SEQUENCE [LARGE SCALE GENOMIC DNA]</scope>
    <source>
        <strain evidence="8">CGMCC 4.7289</strain>
    </source>
</reference>
<dbReference type="Proteomes" id="UP001595816">
    <property type="component" value="Unassembled WGS sequence"/>
</dbReference>
<keyword evidence="8" id="KW-1185">Reference proteome</keyword>
<dbReference type="Pfam" id="PF06803">
    <property type="entry name" value="DUF1232"/>
    <property type="match status" value="1"/>
</dbReference>
<gene>
    <name evidence="7" type="ORF">ACFOZ4_31215</name>
</gene>
<evidence type="ECO:0000256" key="1">
    <source>
        <dbReference type="ARBA" id="ARBA00004127"/>
    </source>
</evidence>
<evidence type="ECO:0000313" key="7">
    <source>
        <dbReference type="EMBL" id="MFC4135104.1"/>
    </source>
</evidence>
<dbReference type="EMBL" id="JBHSAY010000020">
    <property type="protein sequence ID" value="MFC4135104.1"/>
    <property type="molecule type" value="Genomic_DNA"/>
</dbReference>
<comment type="subcellular location">
    <subcellularLocation>
        <location evidence="1">Endomembrane system</location>
        <topology evidence="1">Multi-pass membrane protein</topology>
    </subcellularLocation>
</comment>
<evidence type="ECO:0000256" key="4">
    <source>
        <dbReference type="ARBA" id="ARBA00023136"/>
    </source>
</evidence>
<protein>
    <submittedName>
        <fullName evidence="7">YkvA family protein</fullName>
    </submittedName>
</protein>
<feature type="transmembrane region" description="Helical" evidence="5">
    <location>
        <begin position="6"/>
        <end position="26"/>
    </location>
</feature>
<accession>A0ABV8LZ67</accession>
<evidence type="ECO:0000259" key="6">
    <source>
        <dbReference type="Pfam" id="PF06803"/>
    </source>
</evidence>